<evidence type="ECO:0000313" key="1">
    <source>
        <dbReference type="EMBL" id="KAK8891070.1"/>
    </source>
</evidence>
<accession>A0ABR2KIV7</accession>
<sequence length="463" mass="54322">MFFYKDSEPINRKDILAQIYDNIENHEGEEGKLNDFFVLPERIEFSKNDFDESISILSDCSENLQNKNKALFVIFQLTQLSHEKVLPFLTPCILQIVLDLSYQKETGLNAFKALSLFTYYTDFFNEFIYNSNLFNFVSKHIRDFENDILKYCIYIFINLFITIPLEKPLKVMLIKKLLQLDLDKINAVPNVIYLYSIIVEREDFPEEHLNQILSIFKNSLSGKTVKSKNGVLYALNSLLHFEKYSNIAVDLIRNNNLIGPILSNMNDKNFILCLTIIRIMISKDDTFSPQLVANDFNSKLKQYCQYKKEDIQYHALLFSDFYIQIFPELAKEFLDFQFENIFLKSSFKIKSNLIHLYNHLFPIIISNKPDFALQLSKPFILEILDMVNNDEDNTKRAVYYFIILIIHYNKHFILSFNIVETCVTNEIMSIAEEHCLSENQDLAYNASFFLRTINGKLNVKIGN</sequence>
<keyword evidence="2" id="KW-1185">Reference proteome</keyword>
<evidence type="ECO:0000313" key="2">
    <source>
        <dbReference type="Proteomes" id="UP001470230"/>
    </source>
</evidence>
<name>A0ABR2KIV7_9EUKA</name>
<gene>
    <name evidence="1" type="ORF">M9Y10_028275</name>
</gene>
<reference evidence="1 2" key="1">
    <citation type="submission" date="2024-04" db="EMBL/GenBank/DDBJ databases">
        <title>Tritrichomonas musculus Genome.</title>
        <authorList>
            <person name="Alves-Ferreira E."/>
            <person name="Grigg M."/>
            <person name="Lorenzi H."/>
            <person name="Galac M."/>
        </authorList>
    </citation>
    <scope>NUCLEOTIDE SEQUENCE [LARGE SCALE GENOMIC DNA]</scope>
    <source>
        <strain evidence="1 2">EAF2021</strain>
    </source>
</reference>
<protein>
    <submittedName>
        <fullName evidence="1">Uncharacterized protein</fullName>
    </submittedName>
</protein>
<dbReference type="InterPro" id="IPR016024">
    <property type="entry name" value="ARM-type_fold"/>
</dbReference>
<dbReference type="EMBL" id="JAPFFF010000004">
    <property type="protein sequence ID" value="KAK8891070.1"/>
    <property type="molecule type" value="Genomic_DNA"/>
</dbReference>
<proteinExistence type="predicted"/>
<organism evidence="1 2">
    <name type="scientific">Tritrichomonas musculus</name>
    <dbReference type="NCBI Taxonomy" id="1915356"/>
    <lineage>
        <taxon>Eukaryota</taxon>
        <taxon>Metamonada</taxon>
        <taxon>Parabasalia</taxon>
        <taxon>Tritrichomonadida</taxon>
        <taxon>Tritrichomonadidae</taxon>
        <taxon>Tritrichomonas</taxon>
    </lineage>
</organism>
<comment type="caution">
    <text evidence="1">The sequence shown here is derived from an EMBL/GenBank/DDBJ whole genome shotgun (WGS) entry which is preliminary data.</text>
</comment>
<dbReference type="Proteomes" id="UP001470230">
    <property type="component" value="Unassembled WGS sequence"/>
</dbReference>
<dbReference type="SUPFAM" id="SSF48371">
    <property type="entry name" value="ARM repeat"/>
    <property type="match status" value="1"/>
</dbReference>